<dbReference type="EMBL" id="SZZH01000006">
    <property type="protein sequence ID" value="TKV56923.1"/>
    <property type="molecule type" value="Genomic_DNA"/>
</dbReference>
<evidence type="ECO:0000313" key="4">
    <source>
        <dbReference type="EMBL" id="TKV56923.1"/>
    </source>
</evidence>
<dbReference type="Pfam" id="PF10979">
    <property type="entry name" value="DUF2786"/>
    <property type="match status" value="1"/>
</dbReference>
<organism evidence="4 5">
    <name type="scientific">Nakamurella flava</name>
    <dbReference type="NCBI Taxonomy" id="2576308"/>
    <lineage>
        <taxon>Bacteria</taxon>
        <taxon>Bacillati</taxon>
        <taxon>Actinomycetota</taxon>
        <taxon>Actinomycetes</taxon>
        <taxon>Nakamurellales</taxon>
        <taxon>Nakamurellaceae</taxon>
        <taxon>Nakamurella</taxon>
    </lineage>
</organism>
<accession>A0A4U6QAG1</accession>
<evidence type="ECO:0000256" key="1">
    <source>
        <dbReference type="SAM" id="MobiDB-lite"/>
    </source>
</evidence>
<feature type="domain" description="DUF2786" evidence="2">
    <location>
        <begin position="6"/>
        <end position="42"/>
    </location>
</feature>
<comment type="caution">
    <text evidence="4">The sequence shown here is derived from an EMBL/GenBank/DDBJ whole genome shotgun (WGS) entry which is preliminary data.</text>
</comment>
<dbReference type="Proteomes" id="UP000306985">
    <property type="component" value="Unassembled WGS sequence"/>
</dbReference>
<gene>
    <name evidence="4" type="ORF">FDO65_18995</name>
</gene>
<dbReference type="OrthoDB" id="4760874at2"/>
<feature type="compositionally biased region" description="Low complexity" evidence="1">
    <location>
        <begin position="250"/>
        <end position="260"/>
    </location>
</feature>
<dbReference type="RefSeq" id="WP_137451310.1">
    <property type="nucleotide sequence ID" value="NZ_SZZH01000006.1"/>
</dbReference>
<feature type="domain" description="DUF7168" evidence="3">
    <location>
        <begin position="78"/>
        <end position="206"/>
    </location>
</feature>
<feature type="region of interest" description="Disordered" evidence="1">
    <location>
        <begin position="238"/>
        <end position="288"/>
    </location>
</feature>
<dbReference type="AlphaFoldDB" id="A0A4U6QAG1"/>
<reference evidence="4 5" key="1">
    <citation type="submission" date="2019-05" db="EMBL/GenBank/DDBJ databases">
        <title>Nakamurella sp. N5BH11, whole genome shotgun sequence.</title>
        <authorList>
            <person name="Tuo L."/>
        </authorList>
    </citation>
    <scope>NUCLEOTIDE SEQUENCE [LARGE SCALE GENOMIC DNA]</scope>
    <source>
        <strain evidence="4 5">N5BH11</strain>
    </source>
</reference>
<name>A0A4U6QAG1_9ACTN</name>
<evidence type="ECO:0000259" key="2">
    <source>
        <dbReference type="Pfam" id="PF10979"/>
    </source>
</evidence>
<keyword evidence="5" id="KW-1185">Reference proteome</keyword>
<sequence length="288" mass="30905">MADKDLARIAALLRKAEGTDNEHEADAYLQAAQRLATLSSVDLAVARAHTSQREQRVVPTQRTITIGESGKRGLRTYVLLFVVIGQANNLTCDVARDSTRVYAYGFGSDIDLTEALYASLVVQMVRASDAYIKSGDHSRELVLRQVETADRRGRRATRTVARPVHATTARISFQEAFAARIGRRLMEAKQESERAAVAASRPGTGAASAGAAETGVALVLRAREVELAEHYATQSQARGRWGGVSSSVPRAGRAQRAGDQAGRRARLGAEREIGGQRPAVARGRTGGG</sequence>
<dbReference type="InterPro" id="IPR024498">
    <property type="entry name" value="DUF2786"/>
</dbReference>
<dbReference type="InterPro" id="IPR055592">
    <property type="entry name" value="DUF7168"/>
</dbReference>
<protein>
    <submittedName>
        <fullName evidence="4">DUF2786 domain-containing protein</fullName>
    </submittedName>
</protein>
<evidence type="ECO:0000259" key="3">
    <source>
        <dbReference type="Pfam" id="PF23771"/>
    </source>
</evidence>
<proteinExistence type="predicted"/>
<evidence type="ECO:0000313" key="5">
    <source>
        <dbReference type="Proteomes" id="UP000306985"/>
    </source>
</evidence>
<dbReference type="Pfam" id="PF23771">
    <property type="entry name" value="DUF7168"/>
    <property type="match status" value="1"/>
</dbReference>